<keyword evidence="5 12" id="KW-0808">Transferase</keyword>
<dbReference type="UniPathway" id="UPA00219"/>
<dbReference type="InterPro" id="IPR001986">
    <property type="entry name" value="Enolpyruvate_Tfrase_dom"/>
</dbReference>
<dbReference type="NCBIfam" id="TIGR01072">
    <property type="entry name" value="murA"/>
    <property type="match status" value="1"/>
</dbReference>
<evidence type="ECO:0000256" key="9">
    <source>
        <dbReference type="ARBA" id="ARBA00023316"/>
    </source>
</evidence>
<comment type="function">
    <text evidence="12">Cell wall formation. Adds enolpyruvyl to UDP-N-acetylglucosamine.</text>
</comment>
<dbReference type="STRING" id="661089.ciss_16800"/>
<feature type="binding site" evidence="12">
    <location>
        <begin position="26"/>
        <end position="27"/>
    </location>
    <ligand>
        <name>phosphoenolpyruvate</name>
        <dbReference type="ChEBI" id="CHEBI:58702"/>
    </ligand>
</feature>
<dbReference type="GO" id="GO:0008760">
    <property type="term" value="F:UDP-N-acetylglucosamine 1-carboxyvinyltransferase activity"/>
    <property type="evidence" value="ECO:0007669"/>
    <property type="project" value="UniProtKB-UniRule"/>
</dbReference>
<dbReference type="EC" id="2.5.1.7" evidence="12"/>
<gene>
    <name evidence="12" type="primary">murA</name>
    <name evidence="14" type="ORF">ciss_16800</name>
</gene>
<dbReference type="HAMAP" id="MF_00111">
    <property type="entry name" value="MurA"/>
    <property type="match status" value="1"/>
</dbReference>
<evidence type="ECO:0000256" key="5">
    <source>
        <dbReference type="ARBA" id="ARBA00022679"/>
    </source>
</evidence>
<evidence type="ECO:0000256" key="2">
    <source>
        <dbReference type="ARBA" id="ARBA00004752"/>
    </source>
</evidence>
<dbReference type="GO" id="GO:0009252">
    <property type="term" value="P:peptidoglycan biosynthetic process"/>
    <property type="evidence" value="ECO:0007669"/>
    <property type="project" value="UniProtKB-UniRule"/>
</dbReference>
<accession>A0A1L8D3R6</accession>
<dbReference type="Pfam" id="PF00275">
    <property type="entry name" value="EPSP_synthase"/>
    <property type="match status" value="1"/>
</dbReference>
<evidence type="ECO:0000313" key="15">
    <source>
        <dbReference type="Proteomes" id="UP000187338"/>
    </source>
</evidence>
<dbReference type="GO" id="GO:0051301">
    <property type="term" value="P:cell division"/>
    <property type="evidence" value="ECO:0007669"/>
    <property type="project" value="UniProtKB-KW"/>
</dbReference>
<dbReference type="SUPFAM" id="SSF55205">
    <property type="entry name" value="EPT/RTPC-like"/>
    <property type="match status" value="1"/>
</dbReference>
<dbReference type="Proteomes" id="UP000187338">
    <property type="component" value="Unassembled WGS sequence"/>
</dbReference>
<comment type="caution">
    <text evidence="14">The sequence shown here is derived from an EMBL/GenBank/DDBJ whole genome shotgun (WGS) entry which is preliminary data.</text>
</comment>
<evidence type="ECO:0000256" key="3">
    <source>
        <dbReference type="ARBA" id="ARBA00022490"/>
    </source>
</evidence>
<dbReference type="GO" id="GO:0005737">
    <property type="term" value="C:cytoplasm"/>
    <property type="evidence" value="ECO:0007669"/>
    <property type="project" value="UniProtKB-SubCell"/>
</dbReference>
<comment type="pathway">
    <text evidence="2 12">Cell wall biogenesis; peptidoglycan biosynthesis.</text>
</comment>
<evidence type="ECO:0000313" key="14">
    <source>
        <dbReference type="EMBL" id="GAV25747.1"/>
    </source>
</evidence>
<dbReference type="Gene3D" id="3.65.10.10">
    <property type="entry name" value="Enolpyruvate transferase domain"/>
    <property type="match status" value="2"/>
</dbReference>
<keyword evidence="3 12" id="KW-0963">Cytoplasm</keyword>
<comment type="similarity">
    <text evidence="10 12">Belongs to the EPSP synthase family. MurA subfamily.</text>
</comment>
<evidence type="ECO:0000256" key="10">
    <source>
        <dbReference type="ARBA" id="ARBA00038367"/>
    </source>
</evidence>
<evidence type="ECO:0000256" key="7">
    <source>
        <dbReference type="ARBA" id="ARBA00022984"/>
    </source>
</evidence>
<feature type="modified residue" description="2-(S-cysteinyl)pyruvic acid O-phosphothioketal" evidence="12">
    <location>
        <position position="119"/>
    </location>
</feature>
<feature type="binding site" evidence="12">
    <location>
        <begin position="124"/>
        <end position="128"/>
    </location>
    <ligand>
        <name>UDP-N-acetyl-alpha-D-glucosamine</name>
        <dbReference type="ChEBI" id="CHEBI:57705"/>
    </ligand>
</feature>
<feature type="binding site" evidence="12">
    <location>
        <position position="329"/>
    </location>
    <ligand>
        <name>UDP-N-acetyl-alpha-D-glucosamine</name>
        <dbReference type="ChEBI" id="CHEBI:57705"/>
    </ligand>
</feature>
<evidence type="ECO:0000256" key="1">
    <source>
        <dbReference type="ARBA" id="ARBA00004496"/>
    </source>
</evidence>
<feature type="binding site" evidence="12">
    <location>
        <position position="307"/>
    </location>
    <ligand>
        <name>UDP-N-acetyl-alpha-D-glucosamine</name>
        <dbReference type="ChEBI" id="CHEBI:57705"/>
    </ligand>
</feature>
<evidence type="ECO:0000256" key="11">
    <source>
        <dbReference type="ARBA" id="ARBA00047527"/>
    </source>
</evidence>
<proteinExistence type="inferred from homology"/>
<dbReference type="InterPro" id="IPR050068">
    <property type="entry name" value="MurA_subfamily"/>
</dbReference>
<dbReference type="GO" id="GO:0071555">
    <property type="term" value="P:cell wall organization"/>
    <property type="evidence" value="ECO:0007669"/>
    <property type="project" value="UniProtKB-KW"/>
</dbReference>
<dbReference type="EMBL" id="BDJL01000055">
    <property type="protein sequence ID" value="GAV25747.1"/>
    <property type="molecule type" value="Genomic_DNA"/>
</dbReference>
<keyword evidence="9 12" id="KW-0961">Cell wall biogenesis/degradation</keyword>
<comment type="caution">
    <text evidence="12">Lacks conserved residue(s) required for the propagation of feature annotation.</text>
</comment>
<evidence type="ECO:0000256" key="4">
    <source>
        <dbReference type="ARBA" id="ARBA00022618"/>
    </source>
</evidence>
<dbReference type="AlphaFoldDB" id="A0A1L8D3R6"/>
<dbReference type="GO" id="GO:0019277">
    <property type="term" value="P:UDP-N-acetylgalactosamine biosynthetic process"/>
    <property type="evidence" value="ECO:0007669"/>
    <property type="project" value="InterPro"/>
</dbReference>
<evidence type="ECO:0000256" key="12">
    <source>
        <dbReference type="HAMAP-Rule" id="MF_00111"/>
    </source>
</evidence>
<comment type="catalytic activity">
    <reaction evidence="11 12">
        <text>phosphoenolpyruvate + UDP-N-acetyl-alpha-D-glucosamine = UDP-N-acetyl-3-O-(1-carboxyvinyl)-alpha-D-glucosamine + phosphate</text>
        <dbReference type="Rhea" id="RHEA:18681"/>
        <dbReference type="ChEBI" id="CHEBI:43474"/>
        <dbReference type="ChEBI" id="CHEBI:57705"/>
        <dbReference type="ChEBI" id="CHEBI:58702"/>
        <dbReference type="ChEBI" id="CHEBI:68483"/>
        <dbReference type="EC" id="2.5.1.7"/>
    </reaction>
</comment>
<evidence type="ECO:0000256" key="8">
    <source>
        <dbReference type="ARBA" id="ARBA00023306"/>
    </source>
</evidence>
<comment type="subcellular location">
    <subcellularLocation>
        <location evidence="1 12">Cytoplasm</location>
    </subcellularLocation>
</comment>
<keyword evidence="6 12" id="KW-0133">Cell shape</keyword>
<name>A0A1L8D3R6_9THEO</name>
<dbReference type="GO" id="GO:0008360">
    <property type="term" value="P:regulation of cell shape"/>
    <property type="evidence" value="ECO:0007669"/>
    <property type="project" value="UniProtKB-KW"/>
</dbReference>
<keyword evidence="7 12" id="KW-0573">Peptidoglycan synthesis</keyword>
<dbReference type="NCBIfam" id="NF006873">
    <property type="entry name" value="PRK09369.1"/>
    <property type="match status" value="1"/>
</dbReference>
<evidence type="ECO:0000259" key="13">
    <source>
        <dbReference type="Pfam" id="PF00275"/>
    </source>
</evidence>
<dbReference type="PANTHER" id="PTHR43783:SF1">
    <property type="entry name" value="UDP-N-ACETYLGLUCOSAMINE 1-CARBOXYVINYLTRANSFERASE"/>
    <property type="match status" value="1"/>
</dbReference>
<dbReference type="InterPro" id="IPR005750">
    <property type="entry name" value="UDP_GlcNAc_COvinyl_MurA"/>
</dbReference>
<sequence>MPSQVEKFFIVGSHGLKGEIKVSGAKNSALPVIAATLLTREPCVLENIPKLEDVNIMLSILKRLGSKVEFGQLLTIQNNRINDLIIPEELARKIRASNLFLGPLVARFQEGVVPLPGGCNIGNRPMDLHLKGLRLMGAEVEEKAGFIRARTKRLKGAEIHLDFPSVGATENLMMAATLAQGTTIIRNAAREPEIVDLQNFLNLMGAKVKGAGTDVIKITGVNRLKGVTHKIIPDRIEAGTHMVMAAATQSDIIISGVIPEHLEAVMAKLKEAGAFVTFGDDWVRVTGKSIIKPVDIKTMPYPGFPTDMQPQILALLTLAQGTSIISEGVFDNRFKHVEELRRMGADIRLESRIAVIKGVPKLTGASVIAHDLRAAAALVIAGLAAEGMTVLEGIKNLDRGYENLDLKYQLIGAQIKRVNGEEKY</sequence>
<organism evidence="14 15">
    <name type="scientific">Carboxydothermus islandicus</name>
    <dbReference type="NCBI Taxonomy" id="661089"/>
    <lineage>
        <taxon>Bacteria</taxon>
        <taxon>Bacillati</taxon>
        <taxon>Bacillota</taxon>
        <taxon>Clostridia</taxon>
        <taxon>Thermoanaerobacterales</taxon>
        <taxon>Thermoanaerobacteraceae</taxon>
        <taxon>Carboxydothermus</taxon>
    </lineage>
</organism>
<keyword evidence="8 12" id="KW-0131">Cell cycle</keyword>
<dbReference type="InterPro" id="IPR013792">
    <property type="entry name" value="RNA3'P_cycl/enolpyr_Trfase_a/b"/>
</dbReference>
<keyword evidence="4 12" id="KW-0132">Cell division</keyword>
<protein>
    <recommendedName>
        <fullName evidence="12">UDP-N-acetylglucosamine 1-carboxyvinyltransferase</fullName>
        <ecNumber evidence="12">2.5.1.7</ecNumber>
    </recommendedName>
    <alternativeName>
        <fullName evidence="12">Enoylpyruvate transferase</fullName>
    </alternativeName>
    <alternativeName>
        <fullName evidence="12">UDP-N-acetylglucosamine enolpyruvyl transferase</fullName>
        <shortName evidence="12">EPT</shortName>
    </alternativeName>
</protein>
<keyword evidence="15" id="KW-1185">Reference proteome</keyword>
<feature type="active site" description="Proton donor" evidence="12">
    <location>
        <position position="119"/>
    </location>
</feature>
<keyword evidence="12" id="KW-0670">Pyruvate</keyword>
<evidence type="ECO:0000256" key="6">
    <source>
        <dbReference type="ARBA" id="ARBA00022960"/>
    </source>
</evidence>
<dbReference type="FunFam" id="3.65.10.10:FF:000001">
    <property type="entry name" value="UDP-N-acetylglucosamine 1-carboxyvinyltransferase"/>
    <property type="match status" value="1"/>
</dbReference>
<feature type="domain" description="Enolpyruvate transferase" evidence="13">
    <location>
        <begin position="14"/>
        <end position="403"/>
    </location>
</feature>
<reference evidence="15" key="1">
    <citation type="submission" date="2016-12" db="EMBL/GenBank/DDBJ databases">
        <title>Draft Genome Sequences od Carboxydothermus pertinax and islandicus, Hydrogenogenic Carboxydotrophic Bacteria.</title>
        <authorList>
            <person name="Fukuyama Y."/>
            <person name="Ohmae K."/>
            <person name="Yoneda Y."/>
            <person name="Yoshida T."/>
            <person name="Sako Y."/>
        </authorList>
    </citation>
    <scope>NUCLEOTIDE SEQUENCE [LARGE SCALE GENOMIC DNA]</scope>
    <source>
        <strain evidence="15">SET</strain>
    </source>
</reference>
<feature type="binding site" evidence="12">
    <location>
        <position position="95"/>
    </location>
    <ligand>
        <name>UDP-N-acetyl-alpha-D-glucosamine</name>
        <dbReference type="ChEBI" id="CHEBI:57705"/>
    </ligand>
</feature>
<dbReference type="CDD" id="cd01555">
    <property type="entry name" value="UdpNAET"/>
    <property type="match status" value="1"/>
</dbReference>
<dbReference type="InterPro" id="IPR036968">
    <property type="entry name" value="Enolpyruvate_Tfrase_sf"/>
</dbReference>
<dbReference type="PANTHER" id="PTHR43783">
    <property type="entry name" value="UDP-N-ACETYLGLUCOSAMINE 1-CARBOXYVINYLTRANSFERASE"/>
    <property type="match status" value="1"/>
</dbReference>